<dbReference type="SUPFAM" id="SSF56487">
    <property type="entry name" value="SRCR-like"/>
    <property type="match status" value="4"/>
</dbReference>
<evidence type="ECO:0000256" key="2">
    <source>
        <dbReference type="ARBA" id="ARBA00022525"/>
    </source>
</evidence>
<dbReference type="GO" id="GO:0016020">
    <property type="term" value="C:membrane"/>
    <property type="evidence" value="ECO:0007669"/>
    <property type="project" value="InterPro"/>
</dbReference>
<evidence type="ECO:0000256" key="3">
    <source>
        <dbReference type="ARBA" id="ARBA00022729"/>
    </source>
</evidence>
<name>A0A8C4DVX8_DICLA</name>
<keyword evidence="8" id="KW-1133">Transmembrane helix</keyword>
<dbReference type="InterPro" id="IPR001190">
    <property type="entry name" value="SRCR"/>
</dbReference>
<dbReference type="Gene3D" id="3.10.250.10">
    <property type="entry name" value="SRCR-like domain"/>
    <property type="match status" value="4"/>
</dbReference>
<evidence type="ECO:0000256" key="5">
    <source>
        <dbReference type="ARBA" id="ARBA00023157"/>
    </source>
</evidence>
<keyword evidence="8" id="KW-0812">Transmembrane</keyword>
<dbReference type="PRINTS" id="PR00258">
    <property type="entry name" value="SPERACTRCPTR"/>
</dbReference>
<evidence type="ECO:0000256" key="6">
    <source>
        <dbReference type="ARBA" id="ARBA00023180"/>
    </source>
</evidence>
<evidence type="ECO:0000256" key="4">
    <source>
        <dbReference type="ARBA" id="ARBA00022737"/>
    </source>
</evidence>
<feature type="disulfide bond" evidence="7">
    <location>
        <begin position="233"/>
        <end position="243"/>
    </location>
</feature>
<feature type="disulfide bond" evidence="7">
    <location>
        <begin position="130"/>
        <end position="140"/>
    </location>
</feature>
<comment type="subcellular location">
    <subcellularLocation>
        <location evidence="1">Secreted</location>
    </subcellularLocation>
</comment>
<evidence type="ECO:0000313" key="10">
    <source>
        <dbReference type="Ensembl" id="ENSDLAP00005009966.2"/>
    </source>
</evidence>
<evidence type="ECO:0000313" key="11">
    <source>
        <dbReference type="Proteomes" id="UP000694389"/>
    </source>
</evidence>
<reference evidence="10" key="1">
    <citation type="submission" date="2025-08" db="UniProtKB">
        <authorList>
            <consortium name="Ensembl"/>
        </authorList>
    </citation>
    <scope>IDENTIFICATION</scope>
</reference>
<keyword evidence="3" id="KW-0732">Signal</keyword>
<feature type="domain" description="SRCR" evidence="9">
    <location>
        <begin position="59"/>
        <end position="161"/>
    </location>
</feature>
<dbReference type="FunFam" id="3.10.250.10:FF:000013">
    <property type="entry name" value="CD163 molecule like 1"/>
    <property type="match status" value="2"/>
</dbReference>
<dbReference type="AlphaFoldDB" id="A0A8C4DVX8"/>
<keyword evidence="8" id="KW-0472">Membrane</keyword>
<evidence type="ECO:0000256" key="7">
    <source>
        <dbReference type="PROSITE-ProRule" id="PRU00196"/>
    </source>
</evidence>
<feature type="domain" description="SRCR" evidence="9">
    <location>
        <begin position="164"/>
        <end position="266"/>
    </location>
</feature>
<dbReference type="PANTHER" id="PTHR19331:SF22">
    <property type="entry name" value="DELETED IN MALIGNANT BRAIN TUMORS 1 PROTEIN"/>
    <property type="match status" value="1"/>
</dbReference>
<dbReference type="Pfam" id="PF00530">
    <property type="entry name" value="SRCR"/>
    <property type="match status" value="4"/>
</dbReference>
<reference evidence="10" key="2">
    <citation type="submission" date="2025-09" db="UniProtKB">
        <authorList>
            <consortium name="Ensembl"/>
        </authorList>
    </citation>
    <scope>IDENTIFICATION</scope>
</reference>
<dbReference type="SMART" id="SM00202">
    <property type="entry name" value="SR"/>
    <property type="match status" value="4"/>
</dbReference>
<protein>
    <recommendedName>
        <fullName evidence="9">SRCR domain-containing protein</fullName>
    </recommendedName>
</protein>
<keyword evidence="4" id="KW-0677">Repeat</keyword>
<comment type="caution">
    <text evidence="7">Lacks conserved residue(s) required for the propagation of feature annotation.</text>
</comment>
<dbReference type="InterPro" id="IPR036772">
    <property type="entry name" value="SRCR-like_dom_sf"/>
</dbReference>
<organism evidence="10 11">
    <name type="scientific">Dicentrarchus labrax</name>
    <name type="common">European seabass</name>
    <name type="synonym">Morone labrax</name>
    <dbReference type="NCBI Taxonomy" id="13489"/>
    <lineage>
        <taxon>Eukaryota</taxon>
        <taxon>Metazoa</taxon>
        <taxon>Chordata</taxon>
        <taxon>Craniata</taxon>
        <taxon>Vertebrata</taxon>
        <taxon>Euteleostomi</taxon>
        <taxon>Actinopterygii</taxon>
        <taxon>Neopterygii</taxon>
        <taxon>Teleostei</taxon>
        <taxon>Neoteleostei</taxon>
        <taxon>Acanthomorphata</taxon>
        <taxon>Eupercaria</taxon>
        <taxon>Moronidae</taxon>
        <taxon>Dicentrarchus</taxon>
    </lineage>
</organism>
<evidence type="ECO:0000256" key="1">
    <source>
        <dbReference type="ARBA" id="ARBA00004613"/>
    </source>
</evidence>
<dbReference type="Ensembl" id="ENSDLAT00005010918.2">
    <property type="protein sequence ID" value="ENSDLAP00005009966.2"/>
    <property type="gene ID" value="ENSDLAG00005000619.2"/>
</dbReference>
<dbReference type="PROSITE" id="PS50287">
    <property type="entry name" value="SRCR_2"/>
    <property type="match status" value="4"/>
</dbReference>
<proteinExistence type="predicted"/>
<sequence>MSECGMLCTVSCVVRRLERCYESTAHSPFTRCCLMIFLFYICCLLSLSVLSSIISPDSVRLVDGTSLCSGRLEVKSDQSNQWWSSVCEADFDQQDAEVVCRELGCGAPSVLKGALYGEVEAPMWTKEFQCGGNESALLDCRSSGSARNTCSPGKAVGLTCSEPVRLVGGDNRCAGTLELKHQGDWRPVGDSLSGWTLKEAAVACGELDCGSPVSVLRKEESSDRRVWRVRSNCVQSGSALRDCVTSDSSSYILDLACSDSVRLVNGTSLCSGRLEVKSDQSNQWWSSVCEADFDKQDAEVVCRELGCGAPSVLQGALYGEVESPMWTKEFQCGGNESALLDCRSSGSARNTCSPGKAVGLTCSESVRLVGGDGRCAGTLEVKQGKWRPAFGYGWTLKKAAVACRELDCGSAVSVGRRKESKDRPVWWIRSACIHSGSALRDCVTSDSSSYILDLTCSGKTISDIICDCNVPMLTHTHTHTHTHTCRDASSPPGLCRGLLSKALKP</sequence>
<keyword evidence="6" id="KW-0325">Glycoprotein</keyword>
<feature type="domain" description="SRCR" evidence="9">
    <location>
        <begin position="366"/>
        <end position="467"/>
    </location>
</feature>
<accession>A0A8C4DVX8</accession>
<dbReference type="Proteomes" id="UP000694389">
    <property type="component" value="Unassembled WGS sequence"/>
</dbReference>
<feature type="transmembrane region" description="Helical" evidence="8">
    <location>
        <begin position="32"/>
        <end position="54"/>
    </location>
</feature>
<feature type="disulfide bond" evidence="7">
    <location>
        <begin position="332"/>
        <end position="342"/>
    </location>
</feature>
<keyword evidence="2" id="KW-0964">Secreted</keyword>
<dbReference type="PANTHER" id="PTHR19331">
    <property type="entry name" value="SCAVENGER RECEPTOR DOMAIN-CONTAINING"/>
    <property type="match status" value="1"/>
</dbReference>
<feature type="domain" description="SRCR" evidence="9">
    <location>
        <begin position="261"/>
        <end position="363"/>
    </location>
</feature>
<evidence type="ECO:0000256" key="8">
    <source>
        <dbReference type="SAM" id="Phobius"/>
    </source>
</evidence>
<feature type="disulfide bond" evidence="7">
    <location>
        <begin position="432"/>
        <end position="442"/>
    </location>
</feature>
<evidence type="ECO:0000259" key="9">
    <source>
        <dbReference type="PROSITE" id="PS50287"/>
    </source>
</evidence>
<keyword evidence="11" id="KW-1185">Reference proteome</keyword>
<keyword evidence="5 7" id="KW-1015">Disulfide bond</keyword>
<dbReference type="GeneTree" id="ENSGT00940000163299"/>